<dbReference type="InterPro" id="IPR012677">
    <property type="entry name" value="Nucleotide-bd_a/b_plait_sf"/>
</dbReference>
<comment type="caution">
    <text evidence="7">The sequence shown here is derived from an EMBL/GenBank/DDBJ whole genome shotgun (WGS) entry which is preliminary data.</text>
</comment>
<dbReference type="Gene3D" id="3.30.200.20">
    <property type="entry name" value="Phosphorylase Kinase, domain 1"/>
    <property type="match status" value="1"/>
</dbReference>
<dbReference type="GO" id="GO:0004674">
    <property type="term" value="F:protein serine/threonine kinase activity"/>
    <property type="evidence" value="ECO:0007669"/>
    <property type="project" value="UniProtKB-KW"/>
</dbReference>
<dbReference type="SMART" id="SM00360">
    <property type="entry name" value="RRM"/>
    <property type="match status" value="1"/>
</dbReference>
<dbReference type="Pfam" id="PF07714">
    <property type="entry name" value="PK_Tyr_Ser-Thr"/>
    <property type="match status" value="1"/>
</dbReference>
<dbReference type="SUPFAM" id="SSF56112">
    <property type="entry name" value="Protein kinase-like (PK-like)"/>
    <property type="match status" value="1"/>
</dbReference>
<feature type="domain" description="RRM" evidence="6">
    <location>
        <begin position="323"/>
        <end position="399"/>
    </location>
</feature>
<sequence length="483" mass="54844">MMISWMDMNPLKGFEIFKLSNPDNILASPNPCPPAIDSPSWIMRKSIALLNYRNAIATVAITIIAQVNVIIHMLLEIWEAGIVEDENKLSAKADRFCARFSLAELRSANKNFSDALVIGQRGFGKVYKGFIDIQQIQAKSVIMVNGVLLYITKNFSDVKASNILLNEKFVAKVSDFGLAKPKDRSKLESHVSTNVKGTFVYFNLYYFSTHKLTRKSDTYAFGVVVLEVLKRSGRPTMDQRVREDECSLIKWVRNIINKGKVDQIVDSSLIGDISPNSLKVFVQVAERCCMMNPKKSQQWLKLYYNLSRKLENLSFQIRKFHHQLATFSGLRVHNEELGEVFDVAGLVQTAEVIYNSYTNLSRGFGFVTKGTVEEANKAMEILDQSNLYERQLKIKKATPKVRIPRPCDASFRLTLDIYRGRLMVLDLKSFSVNMGEFLILEWLMTEGSHVASVSFLCQPYQNTITPSMLSMDSFWIVISEIAS</sequence>
<keyword evidence="8" id="KW-1185">Reference proteome</keyword>
<evidence type="ECO:0000256" key="3">
    <source>
        <dbReference type="ARBA" id="ARBA00022840"/>
    </source>
</evidence>
<dbReference type="InterPro" id="IPR000719">
    <property type="entry name" value="Prot_kinase_dom"/>
</dbReference>
<dbReference type="PANTHER" id="PTHR47989">
    <property type="entry name" value="OS01G0750732 PROTEIN"/>
    <property type="match status" value="1"/>
</dbReference>
<keyword evidence="2" id="KW-0547">Nucleotide-binding</keyword>
<dbReference type="EMBL" id="WHWC01000005">
    <property type="protein sequence ID" value="KAG8383034.1"/>
    <property type="molecule type" value="Genomic_DNA"/>
</dbReference>
<evidence type="ECO:0000259" key="5">
    <source>
        <dbReference type="PROSITE" id="PS50011"/>
    </source>
</evidence>
<accession>A0AAV6XKM7</accession>
<dbReference type="SUPFAM" id="SSF54928">
    <property type="entry name" value="RNA-binding domain, RBD"/>
    <property type="match status" value="1"/>
</dbReference>
<dbReference type="InterPro" id="IPR001245">
    <property type="entry name" value="Ser-Thr/Tyr_kinase_cat_dom"/>
</dbReference>
<keyword evidence="1" id="KW-0418">Kinase</keyword>
<dbReference type="InterPro" id="IPR011009">
    <property type="entry name" value="Kinase-like_dom_sf"/>
</dbReference>
<dbReference type="Proteomes" id="UP000826271">
    <property type="component" value="Unassembled WGS sequence"/>
</dbReference>
<dbReference type="Gene3D" id="3.30.70.330">
    <property type="match status" value="1"/>
</dbReference>
<evidence type="ECO:0000313" key="8">
    <source>
        <dbReference type="Proteomes" id="UP000826271"/>
    </source>
</evidence>
<protein>
    <submittedName>
        <fullName evidence="7">Uncharacterized protein</fullName>
    </submittedName>
</protein>
<keyword evidence="1" id="KW-0723">Serine/threonine-protein kinase</keyword>
<evidence type="ECO:0000256" key="2">
    <source>
        <dbReference type="ARBA" id="ARBA00022741"/>
    </source>
</evidence>
<dbReference type="GO" id="GO:0005524">
    <property type="term" value="F:ATP binding"/>
    <property type="evidence" value="ECO:0007669"/>
    <property type="project" value="UniProtKB-KW"/>
</dbReference>
<dbReference type="AlphaFoldDB" id="A0AAV6XKM7"/>
<keyword evidence="1" id="KW-0808">Transferase</keyword>
<dbReference type="InterPro" id="IPR035979">
    <property type="entry name" value="RBD_domain_sf"/>
</dbReference>
<dbReference type="InterPro" id="IPR000504">
    <property type="entry name" value="RRM_dom"/>
</dbReference>
<evidence type="ECO:0000256" key="1">
    <source>
        <dbReference type="ARBA" id="ARBA00022527"/>
    </source>
</evidence>
<dbReference type="PANTHER" id="PTHR47989:SF47">
    <property type="entry name" value="SERINE_THREONINE-PROTEIN KINASE PBL28-RELATED"/>
    <property type="match status" value="1"/>
</dbReference>
<reference evidence="7" key="1">
    <citation type="submission" date="2019-10" db="EMBL/GenBank/DDBJ databases">
        <authorList>
            <person name="Zhang R."/>
            <person name="Pan Y."/>
            <person name="Wang J."/>
            <person name="Ma R."/>
            <person name="Yu S."/>
        </authorList>
    </citation>
    <scope>NUCLEOTIDE SEQUENCE</scope>
    <source>
        <strain evidence="7">LA-IB0</strain>
        <tissue evidence="7">Leaf</tissue>
    </source>
</reference>
<gene>
    <name evidence="7" type="ORF">BUALT_Bualt05G0142300</name>
</gene>
<name>A0AAV6XKM7_9LAMI</name>
<evidence type="ECO:0000259" key="6">
    <source>
        <dbReference type="PROSITE" id="PS50102"/>
    </source>
</evidence>
<evidence type="ECO:0000313" key="7">
    <source>
        <dbReference type="EMBL" id="KAG8383034.1"/>
    </source>
</evidence>
<dbReference type="Pfam" id="PF00076">
    <property type="entry name" value="RRM_1"/>
    <property type="match status" value="1"/>
</dbReference>
<dbReference type="GO" id="GO:0003723">
    <property type="term" value="F:RNA binding"/>
    <property type="evidence" value="ECO:0007669"/>
    <property type="project" value="UniProtKB-UniRule"/>
</dbReference>
<keyword evidence="3" id="KW-0067">ATP-binding</keyword>
<feature type="domain" description="Protein kinase" evidence="5">
    <location>
        <begin position="1"/>
        <end position="315"/>
    </location>
</feature>
<proteinExistence type="predicted"/>
<organism evidence="7 8">
    <name type="scientific">Buddleja alternifolia</name>
    <dbReference type="NCBI Taxonomy" id="168488"/>
    <lineage>
        <taxon>Eukaryota</taxon>
        <taxon>Viridiplantae</taxon>
        <taxon>Streptophyta</taxon>
        <taxon>Embryophyta</taxon>
        <taxon>Tracheophyta</taxon>
        <taxon>Spermatophyta</taxon>
        <taxon>Magnoliopsida</taxon>
        <taxon>eudicotyledons</taxon>
        <taxon>Gunneridae</taxon>
        <taxon>Pentapetalae</taxon>
        <taxon>asterids</taxon>
        <taxon>lamiids</taxon>
        <taxon>Lamiales</taxon>
        <taxon>Scrophulariaceae</taxon>
        <taxon>Buddlejeae</taxon>
        <taxon>Buddleja</taxon>
    </lineage>
</organism>
<dbReference type="PROSITE" id="PS50011">
    <property type="entry name" value="PROTEIN_KINASE_DOM"/>
    <property type="match status" value="1"/>
</dbReference>
<keyword evidence="4" id="KW-0694">RNA-binding</keyword>
<dbReference type="Gene3D" id="1.10.510.10">
    <property type="entry name" value="Transferase(Phosphotransferase) domain 1"/>
    <property type="match status" value="1"/>
</dbReference>
<evidence type="ECO:0000256" key="4">
    <source>
        <dbReference type="PROSITE-ProRule" id="PRU00176"/>
    </source>
</evidence>
<dbReference type="PROSITE" id="PS50102">
    <property type="entry name" value="RRM"/>
    <property type="match status" value="1"/>
</dbReference>